<dbReference type="NCBIfam" id="TIGR00586">
    <property type="entry name" value="mutt"/>
    <property type="match status" value="1"/>
</dbReference>
<dbReference type="InterPro" id="IPR013785">
    <property type="entry name" value="Aldolase_TIM"/>
</dbReference>
<dbReference type="SUPFAM" id="SSF51391">
    <property type="entry name" value="Thiamin phosphate synthase"/>
    <property type="match status" value="1"/>
</dbReference>
<evidence type="ECO:0000256" key="7">
    <source>
        <dbReference type="ARBA" id="ARBA00022801"/>
    </source>
</evidence>
<evidence type="ECO:0000256" key="1">
    <source>
        <dbReference type="ARBA" id="ARBA00001946"/>
    </source>
</evidence>
<dbReference type="PROSITE" id="PS00893">
    <property type="entry name" value="NUDIX_BOX"/>
    <property type="match status" value="1"/>
</dbReference>
<evidence type="ECO:0000256" key="5">
    <source>
        <dbReference type="ARBA" id="ARBA00022723"/>
    </source>
</evidence>
<name>A0A4R8IKA0_9GAMM</name>
<dbReference type="GO" id="GO:0006260">
    <property type="term" value="P:DNA replication"/>
    <property type="evidence" value="ECO:0007669"/>
    <property type="project" value="UniProtKB-KW"/>
</dbReference>
<comment type="cofactor">
    <cofactor evidence="1 18">
        <name>Mg(2+)</name>
        <dbReference type="ChEBI" id="CHEBI:18420"/>
    </cofactor>
</comment>
<dbReference type="InterPro" id="IPR020084">
    <property type="entry name" value="NUDIX_hydrolase_CS"/>
</dbReference>
<dbReference type="PANTHER" id="PTHR47707:SF1">
    <property type="entry name" value="NUDIX HYDROLASE FAMILY PROTEIN"/>
    <property type="match status" value="1"/>
</dbReference>
<comment type="catalytic activity">
    <reaction evidence="11">
        <text>8-oxo-GTP + H2O = 8-oxo-GMP + diphosphate + H(+)</text>
        <dbReference type="Rhea" id="RHEA:67616"/>
        <dbReference type="ChEBI" id="CHEBI:15377"/>
        <dbReference type="ChEBI" id="CHEBI:15378"/>
        <dbReference type="ChEBI" id="CHEBI:33019"/>
        <dbReference type="ChEBI" id="CHEBI:143553"/>
        <dbReference type="ChEBI" id="CHEBI:145694"/>
    </reaction>
</comment>
<evidence type="ECO:0000256" key="2">
    <source>
        <dbReference type="ARBA" id="ARBA00005582"/>
    </source>
</evidence>
<evidence type="ECO:0000256" key="9">
    <source>
        <dbReference type="ARBA" id="ARBA00023204"/>
    </source>
</evidence>
<dbReference type="GO" id="GO:0006281">
    <property type="term" value="P:DNA repair"/>
    <property type="evidence" value="ECO:0007669"/>
    <property type="project" value="UniProtKB-KW"/>
</dbReference>
<dbReference type="EMBL" id="SOQX01000004">
    <property type="protein sequence ID" value="TDY01161.1"/>
    <property type="molecule type" value="Genomic_DNA"/>
</dbReference>
<comment type="catalytic activity">
    <reaction evidence="10">
        <text>8-oxo-dGTP + H2O = 8-oxo-dGMP + diphosphate + H(+)</text>
        <dbReference type="Rhea" id="RHEA:31575"/>
        <dbReference type="ChEBI" id="CHEBI:15377"/>
        <dbReference type="ChEBI" id="CHEBI:15378"/>
        <dbReference type="ChEBI" id="CHEBI:33019"/>
        <dbReference type="ChEBI" id="CHEBI:63224"/>
        <dbReference type="ChEBI" id="CHEBI:77896"/>
        <dbReference type="EC" id="3.6.1.55"/>
    </reaction>
</comment>
<evidence type="ECO:0000313" key="20">
    <source>
        <dbReference type="EMBL" id="TDY01161.1"/>
    </source>
</evidence>
<evidence type="ECO:0000256" key="15">
    <source>
        <dbReference type="ARBA" id="ARBA00041979"/>
    </source>
</evidence>
<feature type="binding site" evidence="17">
    <location>
        <position position="24"/>
    </location>
    <ligand>
        <name>8-oxo-dGTP</name>
        <dbReference type="ChEBI" id="CHEBI:77896"/>
    </ligand>
</feature>
<dbReference type="PANTHER" id="PTHR47707">
    <property type="entry name" value="8-OXO-DGTP DIPHOSPHATASE"/>
    <property type="match status" value="1"/>
</dbReference>
<gene>
    <name evidence="20" type="ORF">EDC23_1908</name>
</gene>
<evidence type="ECO:0000256" key="10">
    <source>
        <dbReference type="ARBA" id="ARBA00035861"/>
    </source>
</evidence>
<evidence type="ECO:0000256" key="4">
    <source>
        <dbReference type="ARBA" id="ARBA00022705"/>
    </source>
</evidence>
<feature type="binding site" evidence="18">
    <location>
        <position position="58"/>
    </location>
    <ligand>
        <name>Mg(2+)</name>
        <dbReference type="ChEBI" id="CHEBI:18420"/>
    </ligand>
</feature>
<dbReference type="GO" id="GO:0044715">
    <property type="term" value="F:8-oxo-dGDP phosphatase activity"/>
    <property type="evidence" value="ECO:0007669"/>
    <property type="project" value="TreeGrafter"/>
</dbReference>
<evidence type="ECO:0000256" key="16">
    <source>
        <dbReference type="ARBA" id="ARBA00042798"/>
    </source>
</evidence>
<evidence type="ECO:0000256" key="14">
    <source>
        <dbReference type="ARBA" id="ARBA00041592"/>
    </source>
</evidence>
<dbReference type="CDD" id="cd00564">
    <property type="entry name" value="TMP_TenI"/>
    <property type="match status" value="1"/>
</dbReference>
<comment type="similarity">
    <text evidence="2">Belongs to the Nudix hydrolase family.</text>
</comment>
<dbReference type="InterPro" id="IPR036206">
    <property type="entry name" value="ThiamineP_synth_sf"/>
</dbReference>
<evidence type="ECO:0000256" key="11">
    <source>
        <dbReference type="ARBA" id="ARBA00036904"/>
    </source>
</evidence>
<feature type="binding site" evidence="17">
    <location>
        <begin position="35"/>
        <end position="38"/>
    </location>
    <ligand>
        <name>8-oxo-dGTP</name>
        <dbReference type="ChEBI" id="CHEBI:77896"/>
    </ligand>
</feature>
<evidence type="ECO:0000256" key="8">
    <source>
        <dbReference type="ARBA" id="ARBA00022842"/>
    </source>
</evidence>
<dbReference type="OrthoDB" id="9810648at2"/>
<keyword evidence="7" id="KW-0378">Hydrolase</keyword>
<evidence type="ECO:0000259" key="19">
    <source>
        <dbReference type="PROSITE" id="PS51462"/>
    </source>
</evidence>
<organism evidence="20 21">
    <name type="scientific">Thiohalophilus thiocyanatoxydans</name>
    <dbReference type="NCBI Taxonomy" id="381308"/>
    <lineage>
        <taxon>Bacteria</taxon>
        <taxon>Pseudomonadati</taxon>
        <taxon>Pseudomonadota</taxon>
        <taxon>Gammaproteobacteria</taxon>
        <taxon>Thiohalomonadales</taxon>
        <taxon>Thiohalophilaceae</taxon>
        <taxon>Thiohalophilus</taxon>
    </lineage>
</organism>
<dbReference type="InterPro" id="IPR003561">
    <property type="entry name" value="Mutator_MutT"/>
</dbReference>
<proteinExistence type="inferred from homology"/>
<protein>
    <recommendedName>
        <fullName evidence="13">8-oxo-dGTP diphosphatase</fullName>
        <ecNumber evidence="12">3.6.1.55</ecNumber>
    </recommendedName>
    <alternativeName>
        <fullName evidence="16">7,8-dihydro-8-oxoguanine-triphosphatase</fullName>
    </alternativeName>
    <alternativeName>
        <fullName evidence="15">Mutator protein MutT</fullName>
    </alternativeName>
    <alternativeName>
        <fullName evidence="14">dGTP pyrophosphohydrolase</fullName>
    </alternativeName>
</protein>
<dbReference type="AlphaFoldDB" id="A0A4R8IKA0"/>
<dbReference type="RefSeq" id="WP_134083860.1">
    <property type="nucleotide sequence ID" value="NZ_SOQX01000004.1"/>
</dbReference>
<sequence>MSESIHVAVGIIVNPAGEILLAQRADHRDQGGLWEFPGGKVEAGETVAQALARELLEEVGITVSHSEPLIRIPHDYADRTVVLEVHEVRAFSGEPRGREGQPVRWVAPEQLSDVAMPAANRPIVNAVRLPAECLITPPLDSDEQWLSVLKKSLHQGVRLVQLRLKELAAERVDALTRKALALCHAHDCRVLLNADPQQFAHLPVDGFHLPAGALSRYPARPVAEGRWLSASIHNRAELVQAARLGVDLGFVAPVQATATHPDATPLGWAGFKELAAAAPFPVYALGGMQRHDVTLARQYGGQGIAGIRLFVEGED</sequence>
<keyword evidence="21" id="KW-1185">Reference proteome</keyword>
<evidence type="ECO:0000256" key="18">
    <source>
        <dbReference type="PIRSR" id="PIRSR603561-2"/>
    </source>
</evidence>
<dbReference type="Gene3D" id="3.90.79.10">
    <property type="entry name" value="Nucleoside Triphosphate Pyrophosphohydrolase"/>
    <property type="match status" value="1"/>
</dbReference>
<dbReference type="InterPro" id="IPR015797">
    <property type="entry name" value="NUDIX_hydrolase-like_dom_sf"/>
</dbReference>
<dbReference type="InterPro" id="IPR022998">
    <property type="entry name" value="ThiamineP_synth_TenI"/>
</dbReference>
<accession>A0A4R8IKA0</accession>
<dbReference type="GO" id="GO:0008413">
    <property type="term" value="F:8-oxo-7,8-dihydroguanosine triphosphate pyrophosphatase activity"/>
    <property type="evidence" value="ECO:0007669"/>
    <property type="project" value="InterPro"/>
</dbReference>
<evidence type="ECO:0000256" key="3">
    <source>
        <dbReference type="ARBA" id="ARBA00022457"/>
    </source>
</evidence>
<dbReference type="GO" id="GO:0009228">
    <property type="term" value="P:thiamine biosynthetic process"/>
    <property type="evidence" value="ECO:0007669"/>
    <property type="project" value="UniProtKB-KW"/>
</dbReference>
<feature type="binding site" evidence="18">
    <location>
        <position position="38"/>
    </location>
    <ligand>
        <name>Mg(2+)</name>
        <dbReference type="ChEBI" id="CHEBI:18420"/>
    </ligand>
</feature>
<comment type="caution">
    <text evidence="20">The sequence shown here is derived from an EMBL/GenBank/DDBJ whole genome shotgun (WGS) entry which is preliminary data.</text>
</comment>
<dbReference type="Proteomes" id="UP000294914">
    <property type="component" value="Unassembled WGS sequence"/>
</dbReference>
<dbReference type="Gene3D" id="3.20.20.70">
    <property type="entry name" value="Aldolase class I"/>
    <property type="match status" value="1"/>
</dbReference>
<evidence type="ECO:0000256" key="13">
    <source>
        <dbReference type="ARBA" id="ARBA00040794"/>
    </source>
</evidence>
<dbReference type="PRINTS" id="PR00502">
    <property type="entry name" value="NUDIXFAMILY"/>
</dbReference>
<dbReference type="InterPro" id="IPR047127">
    <property type="entry name" value="MutT-like"/>
</dbReference>
<feature type="domain" description="Nudix hydrolase" evidence="19">
    <location>
        <begin position="4"/>
        <end position="131"/>
    </location>
</feature>
<dbReference type="GO" id="GO:0044716">
    <property type="term" value="F:8-oxo-GDP phosphatase activity"/>
    <property type="evidence" value="ECO:0007669"/>
    <property type="project" value="TreeGrafter"/>
</dbReference>
<dbReference type="GO" id="GO:0046872">
    <property type="term" value="F:metal ion binding"/>
    <property type="evidence" value="ECO:0007669"/>
    <property type="project" value="UniProtKB-KW"/>
</dbReference>
<evidence type="ECO:0000256" key="6">
    <source>
        <dbReference type="ARBA" id="ARBA00022763"/>
    </source>
</evidence>
<evidence type="ECO:0000256" key="17">
    <source>
        <dbReference type="PIRSR" id="PIRSR603561-1"/>
    </source>
</evidence>
<feature type="binding site" evidence="17">
    <location>
        <position position="120"/>
    </location>
    <ligand>
        <name>8-oxo-dGTP</name>
        <dbReference type="ChEBI" id="CHEBI:77896"/>
    </ligand>
</feature>
<keyword evidence="4" id="KW-0235">DNA replication</keyword>
<keyword evidence="6" id="KW-0227">DNA damage</keyword>
<dbReference type="FunFam" id="3.90.79.10:FF:000014">
    <property type="entry name" value="8-oxo-dGTP diphosphatase MutT"/>
    <property type="match status" value="1"/>
</dbReference>
<dbReference type="InterPro" id="IPR000086">
    <property type="entry name" value="NUDIX_hydrolase_dom"/>
</dbReference>
<dbReference type="SUPFAM" id="SSF55811">
    <property type="entry name" value="Nudix"/>
    <property type="match status" value="1"/>
</dbReference>
<evidence type="ECO:0000313" key="21">
    <source>
        <dbReference type="Proteomes" id="UP000294914"/>
    </source>
</evidence>
<dbReference type="Pfam" id="PF02581">
    <property type="entry name" value="TMP-TENI"/>
    <property type="match status" value="1"/>
</dbReference>
<evidence type="ECO:0000256" key="12">
    <source>
        <dbReference type="ARBA" id="ARBA00038905"/>
    </source>
</evidence>
<dbReference type="InterPro" id="IPR029119">
    <property type="entry name" value="MutY_C"/>
</dbReference>
<dbReference type="GO" id="GO:0035539">
    <property type="term" value="F:8-oxo-7,8-dihydrodeoxyguanosine triphosphate pyrophosphatase activity"/>
    <property type="evidence" value="ECO:0007669"/>
    <property type="project" value="UniProtKB-EC"/>
</dbReference>
<dbReference type="Pfam" id="PF14815">
    <property type="entry name" value="NUDIX_4"/>
    <property type="match status" value="1"/>
</dbReference>
<keyword evidence="9" id="KW-0234">DNA repair</keyword>
<dbReference type="PROSITE" id="PS51462">
    <property type="entry name" value="NUDIX"/>
    <property type="match status" value="1"/>
</dbReference>
<keyword evidence="3" id="KW-0515">Mutator protein</keyword>
<keyword evidence="5 18" id="KW-0479">Metal-binding</keyword>
<dbReference type="InterPro" id="IPR020476">
    <property type="entry name" value="Nudix_hydrolase"/>
</dbReference>
<dbReference type="NCBIfam" id="NF006530">
    <property type="entry name" value="PRK08999.1"/>
    <property type="match status" value="1"/>
</dbReference>
<reference evidence="20 21" key="1">
    <citation type="submission" date="2019-03" db="EMBL/GenBank/DDBJ databases">
        <title>Genomic Encyclopedia of Type Strains, Phase IV (KMG-IV): sequencing the most valuable type-strain genomes for metagenomic binning, comparative biology and taxonomic classification.</title>
        <authorList>
            <person name="Goeker M."/>
        </authorList>
    </citation>
    <scope>NUCLEOTIDE SEQUENCE [LARGE SCALE GENOMIC DNA]</scope>
    <source>
        <strain evidence="20 21">DSM 16326</strain>
    </source>
</reference>
<dbReference type="EC" id="3.6.1.55" evidence="12"/>
<keyword evidence="8 18" id="KW-0460">Magnesium</keyword>
<dbReference type="CDD" id="cd03425">
    <property type="entry name" value="NUDIX_MutT_NudA_like"/>
    <property type="match status" value="1"/>
</dbReference>